<protein>
    <recommendedName>
        <fullName evidence="3">Fungal STAND N-terminal Goodbye domain-containing protein</fullName>
    </recommendedName>
</protein>
<dbReference type="RefSeq" id="XP_033677332.1">
    <property type="nucleotide sequence ID" value="XM_033830293.1"/>
</dbReference>
<gene>
    <name evidence="1" type="ORF">BU26DRAFT_524474</name>
</gene>
<accession>A0A6A6HX29</accession>
<name>A0A6A6HX29_9PLEO</name>
<dbReference type="GeneID" id="54583623"/>
<proteinExistence type="predicted"/>
<dbReference type="PANTHER" id="PTHR40619:SF3">
    <property type="entry name" value="FUNGAL STAND N-TERMINAL GOODBYE DOMAIN-CONTAINING PROTEIN"/>
    <property type="match status" value="1"/>
</dbReference>
<evidence type="ECO:0008006" key="3">
    <source>
        <dbReference type="Google" id="ProtNLM"/>
    </source>
</evidence>
<sequence length="549" mass="61553">MKQPMLNVDTSHDWMEVQESVQNACSGLEELAAKDKDMSGSLGKLKRAFRGLCRNAGAGQSAASLIPNDSFGFTSVLCGSLKVVFTGLRTTGIYRQEVYRTLEDLPTQLKDLAANIQMYDQDEQLHQRAAALYVASFHLLNHILLWFLKVTSLLILVTGVKLLVDPLGFTDRLRDIQAELKMAAQSFEARLTKLSRETGRETVQLQYWTTYAQASIHTQLQTLIKGQKNMEERFARVEVLENLHPLLNNIIMEAIEQRAVTGGHPRLLKMAPDVNIEQLLERFLYQPDLVWNDSAALTKRLHRPRRAGYDAGRIAALQSNPRLRAWLTVDEPSLLLLNGRTHPRPDSEVSLFAAKIVQSLLQRYQAHNPEDEAGVTVIPLAFFCSQHRDWETDSNGSPDEVAMSLLMQLVNRARAYLDPAVLRQVSDRTKPGDIGSICSMFQALVHGLGPDVVVILVLDGLRDFARPPERCRGTRKLIAHLVEIYKQESMATLKFLFSSPSASEFVEDLFADDEFLDMPRDIPARFTRSPTASRAVANVESGELFDVGS</sequence>
<dbReference type="PANTHER" id="PTHR40619">
    <property type="entry name" value="FUNGAL STAND N-TERMINAL GOODBYE DOMAIN-CONTAINING PROTEIN"/>
    <property type="match status" value="1"/>
</dbReference>
<dbReference type="AlphaFoldDB" id="A0A6A6HX29"/>
<organism evidence="1 2">
    <name type="scientific">Trematosphaeria pertusa</name>
    <dbReference type="NCBI Taxonomy" id="390896"/>
    <lineage>
        <taxon>Eukaryota</taxon>
        <taxon>Fungi</taxon>
        <taxon>Dikarya</taxon>
        <taxon>Ascomycota</taxon>
        <taxon>Pezizomycotina</taxon>
        <taxon>Dothideomycetes</taxon>
        <taxon>Pleosporomycetidae</taxon>
        <taxon>Pleosporales</taxon>
        <taxon>Massarineae</taxon>
        <taxon>Trematosphaeriaceae</taxon>
        <taxon>Trematosphaeria</taxon>
    </lineage>
</organism>
<dbReference type="Proteomes" id="UP000800094">
    <property type="component" value="Unassembled WGS sequence"/>
</dbReference>
<evidence type="ECO:0000313" key="2">
    <source>
        <dbReference type="Proteomes" id="UP000800094"/>
    </source>
</evidence>
<dbReference type="EMBL" id="ML987208">
    <property type="protein sequence ID" value="KAF2242328.1"/>
    <property type="molecule type" value="Genomic_DNA"/>
</dbReference>
<dbReference type="OrthoDB" id="5419927at2759"/>
<reference evidence="1" key="1">
    <citation type="journal article" date="2020" name="Stud. Mycol.">
        <title>101 Dothideomycetes genomes: a test case for predicting lifestyles and emergence of pathogens.</title>
        <authorList>
            <person name="Haridas S."/>
            <person name="Albert R."/>
            <person name="Binder M."/>
            <person name="Bloem J."/>
            <person name="Labutti K."/>
            <person name="Salamov A."/>
            <person name="Andreopoulos B."/>
            <person name="Baker S."/>
            <person name="Barry K."/>
            <person name="Bills G."/>
            <person name="Bluhm B."/>
            <person name="Cannon C."/>
            <person name="Castanera R."/>
            <person name="Culley D."/>
            <person name="Daum C."/>
            <person name="Ezra D."/>
            <person name="Gonzalez J."/>
            <person name="Henrissat B."/>
            <person name="Kuo A."/>
            <person name="Liang C."/>
            <person name="Lipzen A."/>
            <person name="Lutzoni F."/>
            <person name="Magnuson J."/>
            <person name="Mondo S."/>
            <person name="Nolan M."/>
            <person name="Ohm R."/>
            <person name="Pangilinan J."/>
            <person name="Park H.-J."/>
            <person name="Ramirez L."/>
            <person name="Alfaro M."/>
            <person name="Sun H."/>
            <person name="Tritt A."/>
            <person name="Yoshinaga Y."/>
            <person name="Zwiers L.-H."/>
            <person name="Turgeon B."/>
            <person name="Goodwin S."/>
            <person name="Spatafora J."/>
            <person name="Crous P."/>
            <person name="Grigoriev I."/>
        </authorList>
    </citation>
    <scope>NUCLEOTIDE SEQUENCE</scope>
    <source>
        <strain evidence="1">CBS 122368</strain>
    </source>
</reference>
<evidence type="ECO:0000313" key="1">
    <source>
        <dbReference type="EMBL" id="KAF2242328.1"/>
    </source>
</evidence>
<keyword evidence="2" id="KW-1185">Reference proteome</keyword>